<gene>
    <name evidence="2" type="ORF">GRI44_10775</name>
</gene>
<dbReference type="PROSITE" id="PS51094">
    <property type="entry name" value="PTS_EIIA_TYPE_2"/>
    <property type="match status" value="1"/>
</dbReference>
<dbReference type="PANTHER" id="PTHR47738:SF1">
    <property type="entry name" value="NITROGEN REGULATORY PROTEIN"/>
    <property type="match status" value="1"/>
</dbReference>
<dbReference type="Proteomes" id="UP000473531">
    <property type="component" value="Unassembled WGS sequence"/>
</dbReference>
<accession>A0A6L7GGM4</accession>
<reference evidence="2 3" key="1">
    <citation type="submission" date="2019-12" db="EMBL/GenBank/DDBJ databases">
        <title>Genomic-based taxomic classification of the family Erythrobacteraceae.</title>
        <authorList>
            <person name="Xu L."/>
        </authorList>
    </citation>
    <scope>NUCLEOTIDE SEQUENCE [LARGE SCALE GENOMIC DNA]</scope>
    <source>
        <strain evidence="2 3">KCTC 52259</strain>
    </source>
</reference>
<dbReference type="GO" id="GO:0030295">
    <property type="term" value="F:protein kinase activator activity"/>
    <property type="evidence" value="ECO:0007669"/>
    <property type="project" value="TreeGrafter"/>
</dbReference>
<dbReference type="Pfam" id="PF00359">
    <property type="entry name" value="PTS_EIIA_2"/>
    <property type="match status" value="1"/>
</dbReference>
<organism evidence="2 3">
    <name type="scientific">Allopontixanthobacter confluentis</name>
    <dbReference type="NCBI Taxonomy" id="1849021"/>
    <lineage>
        <taxon>Bacteria</taxon>
        <taxon>Pseudomonadati</taxon>
        <taxon>Pseudomonadota</taxon>
        <taxon>Alphaproteobacteria</taxon>
        <taxon>Sphingomonadales</taxon>
        <taxon>Erythrobacteraceae</taxon>
        <taxon>Allopontixanthobacter</taxon>
    </lineage>
</organism>
<dbReference type="InterPro" id="IPR002178">
    <property type="entry name" value="PTS_EIIA_type-2_dom"/>
</dbReference>
<evidence type="ECO:0000259" key="1">
    <source>
        <dbReference type="PROSITE" id="PS51094"/>
    </source>
</evidence>
<dbReference type="AlphaFoldDB" id="A0A6L7GGM4"/>
<dbReference type="PROSITE" id="PS00372">
    <property type="entry name" value="PTS_EIIA_TYPE_2_HIS"/>
    <property type="match status" value="1"/>
</dbReference>
<dbReference type="OrthoDB" id="95460at2"/>
<dbReference type="RefSeq" id="WP_160601786.1">
    <property type="nucleotide sequence ID" value="NZ_WTYU01000002.1"/>
</dbReference>
<proteinExistence type="predicted"/>
<sequence length="157" mass="16229">MNANFKLLPEAVAIVGAADKAQILALLAERLAAAYGLDRDEVLEGLEEREKLGSTGFGSGVAIPHARIDGLKRPVAALLKLETSVNFDSADGMPVDLVIGLLSPSNAGVAHLHALAAISRMVRDEATYESLAGATDVEALNALLTNLSGSGIDRDAA</sequence>
<dbReference type="SUPFAM" id="SSF55804">
    <property type="entry name" value="Phoshotransferase/anion transport protein"/>
    <property type="match status" value="1"/>
</dbReference>
<comment type="caution">
    <text evidence="2">The sequence shown here is derived from an EMBL/GenBank/DDBJ whole genome shotgun (WGS) entry which is preliminary data.</text>
</comment>
<evidence type="ECO:0000313" key="3">
    <source>
        <dbReference type="Proteomes" id="UP000473531"/>
    </source>
</evidence>
<dbReference type="EMBL" id="WTYU01000002">
    <property type="protein sequence ID" value="MXP15232.1"/>
    <property type="molecule type" value="Genomic_DNA"/>
</dbReference>
<feature type="domain" description="PTS EIIA type-2" evidence="1">
    <location>
        <begin position="1"/>
        <end position="147"/>
    </location>
</feature>
<protein>
    <submittedName>
        <fullName evidence="2">PTS transporter subunit EIIA</fullName>
    </submittedName>
</protein>
<name>A0A6L7GGM4_9SPHN</name>
<dbReference type="InterPro" id="IPR051541">
    <property type="entry name" value="PTS_SugarTrans_NitroReg"/>
</dbReference>
<dbReference type="InterPro" id="IPR016152">
    <property type="entry name" value="PTrfase/Anion_transptr"/>
</dbReference>
<keyword evidence="3" id="KW-1185">Reference proteome</keyword>
<dbReference type="PANTHER" id="PTHR47738">
    <property type="entry name" value="PTS SYSTEM FRUCTOSE-LIKE EIIA COMPONENT-RELATED"/>
    <property type="match status" value="1"/>
</dbReference>
<dbReference type="Gene3D" id="3.40.930.10">
    <property type="entry name" value="Mannitol-specific EII, Chain A"/>
    <property type="match status" value="1"/>
</dbReference>
<evidence type="ECO:0000313" key="2">
    <source>
        <dbReference type="EMBL" id="MXP15232.1"/>
    </source>
</evidence>
<dbReference type="CDD" id="cd00211">
    <property type="entry name" value="PTS_IIA_fru"/>
    <property type="match status" value="1"/>
</dbReference>